<protein>
    <submittedName>
        <fullName evidence="1">Glutaminase</fullName>
    </submittedName>
</protein>
<dbReference type="Proteomes" id="UP001610861">
    <property type="component" value="Unassembled WGS sequence"/>
</dbReference>
<gene>
    <name evidence="1" type="ORF">ACH3VR_17810</name>
</gene>
<organism evidence="1 2">
    <name type="scientific">Microbacterium alkaliflavum</name>
    <dbReference type="NCBI Taxonomy" id="3248839"/>
    <lineage>
        <taxon>Bacteria</taxon>
        <taxon>Bacillati</taxon>
        <taxon>Actinomycetota</taxon>
        <taxon>Actinomycetes</taxon>
        <taxon>Micrococcales</taxon>
        <taxon>Microbacteriaceae</taxon>
        <taxon>Microbacterium</taxon>
    </lineage>
</organism>
<evidence type="ECO:0000313" key="1">
    <source>
        <dbReference type="EMBL" id="MFH8252227.1"/>
    </source>
</evidence>
<proteinExistence type="predicted"/>
<dbReference type="EMBL" id="JBIQWL010000008">
    <property type="protein sequence ID" value="MFH8252227.1"/>
    <property type="molecule type" value="Genomic_DNA"/>
</dbReference>
<comment type="caution">
    <text evidence="1">The sequence shown here is derived from an EMBL/GenBank/DDBJ whole genome shotgun (WGS) entry which is preliminary data.</text>
</comment>
<reference evidence="1 2" key="1">
    <citation type="submission" date="2024-09" db="EMBL/GenBank/DDBJ databases">
        <authorList>
            <person name="Pan X."/>
        </authorList>
    </citation>
    <scope>NUCLEOTIDE SEQUENCE [LARGE SCALE GENOMIC DNA]</scope>
    <source>
        <strain evidence="1 2">B2969</strain>
    </source>
</reference>
<evidence type="ECO:0000313" key="2">
    <source>
        <dbReference type="Proteomes" id="UP001610861"/>
    </source>
</evidence>
<keyword evidence="2" id="KW-1185">Reference proteome</keyword>
<sequence>MSIVALFDAARARLRPLPREALGEFVQPRRVLGMPRAPRIVPRGEAWHLGALLVTDDAVLATGDIVRARTEARRGYAAESQRRRAELAAAARRGGFAEGQTVHIGWTVLDLGAVAAGAASGPLSLRDGTPSVRWSASGGWMPLAAYLDERVGLLEQPPLGAS</sequence>
<name>A0ABW7QCQ2_9MICO</name>
<dbReference type="RefSeq" id="WP_397557659.1">
    <property type="nucleotide sequence ID" value="NZ_JBIQWL010000008.1"/>
</dbReference>
<accession>A0ABW7QCQ2</accession>